<sequence>MTESGRMIGFAYGSNMLSRRLQARVPSARMIGVGRLAGHLLCWHKRGRDQSGKCDAAYTGMPTDIVWGVLYSLDIGEKPILDAYEGLHQGYDEKQVEILTPQGTLSAQVYYATARDQRLLPYDWYKAFVLAGAQEHQLPPKYIAFLAATACIPDADQARAAVNAGILAGS</sequence>
<dbReference type="RefSeq" id="WP_320509787.1">
    <property type="nucleotide sequence ID" value="NZ_JAXCLW010000005.1"/>
</dbReference>
<proteinExistence type="predicted"/>
<dbReference type="Proteomes" id="UP001279642">
    <property type="component" value="Unassembled WGS sequence"/>
</dbReference>
<dbReference type="PANTHER" id="PTHR12935">
    <property type="entry name" value="GAMMA-GLUTAMYLCYCLOTRANSFERASE"/>
    <property type="match status" value="1"/>
</dbReference>
<dbReference type="PANTHER" id="PTHR12935:SF0">
    <property type="entry name" value="GAMMA-GLUTAMYLCYCLOTRANSFERASE"/>
    <property type="match status" value="1"/>
</dbReference>
<name>A0ABU5EF42_9PROT</name>
<gene>
    <name evidence="2" type="ORF">SMD27_17865</name>
</gene>
<protein>
    <submittedName>
        <fullName evidence="2">Gamma-glutamylcyclotransferase family protein</fullName>
    </submittedName>
</protein>
<dbReference type="InterPro" id="IPR013024">
    <property type="entry name" value="GGCT-like"/>
</dbReference>
<dbReference type="Pfam" id="PF13772">
    <property type="entry name" value="AIG2_2"/>
    <property type="match status" value="1"/>
</dbReference>
<dbReference type="Gene3D" id="3.10.490.10">
    <property type="entry name" value="Gamma-glutamyl cyclotransferase-like"/>
    <property type="match status" value="1"/>
</dbReference>
<reference evidence="2 3" key="1">
    <citation type="journal article" date="2016" name="Antonie Van Leeuwenhoek">
        <title>Dongia soli sp. nov., isolated from soil from Dokdo, Korea.</title>
        <authorList>
            <person name="Kim D.U."/>
            <person name="Lee H."/>
            <person name="Kim H."/>
            <person name="Kim S.G."/>
            <person name="Ka J.O."/>
        </authorList>
    </citation>
    <scope>NUCLEOTIDE SEQUENCE [LARGE SCALE GENOMIC DNA]</scope>
    <source>
        <strain evidence="2 3">D78</strain>
    </source>
</reference>
<dbReference type="InterPro" id="IPR017939">
    <property type="entry name" value="G-Glutamylcylcotransferase"/>
</dbReference>
<keyword evidence="1" id="KW-0456">Lyase</keyword>
<evidence type="ECO:0000313" key="3">
    <source>
        <dbReference type="Proteomes" id="UP001279642"/>
    </source>
</evidence>
<keyword evidence="3" id="KW-1185">Reference proteome</keyword>
<dbReference type="InterPro" id="IPR036568">
    <property type="entry name" value="GGCT-like_sf"/>
</dbReference>
<comment type="caution">
    <text evidence="2">The sequence shown here is derived from an EMBL/GenBank/DDBJ whole genome shotgun (WGS) entry which is preliminary data.</text>
</comment>
<dbReference type="CDD" id="cd06661">
    <property type="entry name" value="GGCT_like"/>
    <property type="match status" value="1"/>
</dbReference>
<accession>A0ABU5EF42</accession>
<dbReference type="SUPFAM" id="SSF110857">
    <property type="entry name" value="Gamma-glutamyl cyclotransferase-like"/>
    <property type="match status" value="1"/>
</dbReference>
<dbReference type="EMBL" id="JAXCLW010000005">
    <property type="protein sequence ID" value="MDY0884715.1"/>
    <property type="molecule type" value="Genomic_DNA"/>
</dbReference>
<organism evidence="2 3">
    <name type="scientific">Dongia soli</name>
    <dbReference type="NCBI Taxonomy" id="600628"/>
    <lineage>
        <taxon>Bacteria</taxon>
        <taxon>Pseudomonadati</taxon>
        <taxon>Pseudomonadota</taxon>
        <taxon>Alphaproteobacteria</taxon>
        <taxon>Rhodospirillales</taxon>
        <taxon>Dongiaceae</taxon>
        <taxon>Dongia</taxon>
    </lineage>
</organism>
<evidence type="ECO:0000256" key="1">
    <source>
        <dbReference type="ARBA" id="ARBA00023239"/>
    </source>
</evidence>
<evidence type="ECO:0000313" key="2">
    <source>
        <dbReference type="EMBL" id="MDY0884715.1"/>
    </source>
</evidence>